<dbReference type="InterPro" id="IPR017850">
    <property type="entry name" value="Alkaline_phosphatase_core_sf"/>
</dbReference>
<feature type="domain" description="Sulfatase N-terminal" evidence="3">
    <location>
        <begin position="12"/>
        <end position="384"/>
    </location>
</feature>
<protein>
    <submittedName>
        <fullName evidence="4">Sulfatase-like hydrolase/transferase</fullName>
    </submittedName>
</protein>
<organism evidence="4 5">
    <name type="scientific">Faecalicatena acetigenes</name>
    <dbReference type="NCBI Taxonomy" id="2981790"/>
    <lineage>
        <taxon>Bacteria</taxon>
        <taxon>Bacillati</taxon>
        <taxon>Bacillota</taxon>
        <taxon>Clostridia</taxon>
        <taxon>Lachnospirales</taxon>
        <taxon>Lachnospiraceae</taxon>
        <taxon>Faecalicatena</taxon>
    </lineage>
</organism>
<dbReference type="InterPro" id="IPR000917">
    <property type="entry name" value="Sulfatase_N"/>
</dbReference>
<evidence type="ECO:0000256" key="2">
    <source>
        <dbReference type="ARBA" id="ARBA00022801"/>
    </source>
</evidence>
<accession>A0ABT2T964</accession>
<dbReference type="Proteomes" id="UP001652394">
    <property type="component" value="Unassembled WGS sequence"/>
</dbReference>
<name>A0ABT2T964_9FIRM</name>
<dbReference type="Gene3D" id="3.40.720.10">
    <property type="entry name" value="Alkaline Phosphatase, subunit A"/>
    <property type="match status" value="1"/>
</dbReference>
<dbReference type="PANTHER" id="PTHR45953">
    <property type="entry name" value="IDURONATE 2-SULFATASE"/>
    <property type="match status" value="1"/>
</dbReference>
<dbReference type="SUPFAM" id="SSF53649">
    <property type="entry name" value="Alkaline phosphatase-like"/>
    <property type="match status" value="1"/>
</dbReference>
<dbReference type="EMBL" id="JAOQJX010000004">
    <property type="protein sequence ID" value="MCU6746809.1"/>
    <property type="molecule type" value="Genomic_DNA"/>
</dbReference>
<dbReference type="CDD" id="cd16150">
    <property type="entry name" value="sulfatase_like"/>
    <property type="match status" value="1"/>
</dbReference>
<evidence type="ECO:0000313" key="5">
    <source>
        <dbReference type="Proteomes" id="UP001652394"/>
    </source>
</evidence>
<gene>
    <name evidence="4" type="ORF">OCV51_03895</name>
</gene>
<keyword evidence="5" id="KW-1185">Reference proteome</keyword>
<keyword evidence="2" id="KW-0378">Hydrolase</keyword>
<sequence>MTNREKNTEKRPNIVLFVSDHFRREALGHTGNEVKATPFLDTYAGTEAVSFKHAFCQNPVCVPSRCSFLSGRYPHVEGFRTMHHLQSARDQNILRELKKAGYYVYFGGKNDVFKKEIPVNEYCDYRSDAFHEYNCIRDGVPLEAEFHSVLGKFTKEEILAAEKEKENSRYEKNKRNYYALYQGLMETDNPLAVGYTGLEDAQIEDALRFIKEYKGDRPLCIYLALMLPHPHYAATEADYRAIDADKIEIPVRLDEKQRKNKASILEGIRKNHRLYEWKDEELKEFKHMYYAMVHHIDHNFSRMITCLKEKGIYDDTDVLLFSDHGDYAGEYEIAEINQNTFEDVLTNIPLLIKPHKGIACTPRISEALIELTDVAITIAELTGIRLPESHFGISLLPLLEKEEEIRDAVFCEGGRLENEIHCTDGGHKPEALYWARTSVQESIPEHTKAVMIRDKEYKYIYRLYEGDEFYDLENDPKEMYNEIKNVHFEEKIAIMKERLLRFLIETTDCVPKYRDER</sequence>
<evidence type="ECO:0000259" key="3">
    <source>
        <dbReference type="Pfam" id="PF00884"/>
    </source>
</evidence>
<dbReference type="Pfam" id="PF00884">
    <property type="entry name" value="Sulfatase"/>
    <property type="match status" value="1"/>
</dbReference>
<evidence type="ECO:0000313" key="4">
    <source>
        <dbReference type="EMBL" id="MCU6746809.1"/>
    </source>
</evidence>
<dbReference type="RefSeq" id="WP_059066358.1">
    <property type="nucleotide sequence ID" value="NZ_JAOQJX010000004.1"/>
</dbReference>
<reference evidence="4 5" key="1">
    <citation type="journal article" date="2021" name="ISME Commun">
        <title>Automated analysis of genomic sequences facilitates high-throughput and comprehensive description of bacteria.</title>
        <authorList>
            <person name="Hitch T.C.A."/>
        </authorList>
    </citation>
    <scope>NUCLEOTIDE SEQUENCE [LARGE SCALE GENOMIC DNA]</scope>
    <source>
        <strain evidence="4 5">H2_18</strain>
    </source>
</reference>
<dbReference type="PANTHER" id="PTHR45953:SF1">
    <property type="entry name" value="IDURONATE 2-SULFATASE"/>
    <property type="match status" value="1"/>
</dbReference>
<proteinExistence type="predicted"/>
<evidence type="ECO:0000256" key="1">
    <source>
        <dbReference type="ARBA" id="ARBA00022723"/>
    </source>
</evidence>
<comment type="caution">
    <text evidence="4">The sequence shown here is derived from an EMBL/GenBank/DDBJ whole genome shotgun (WGS) entry which is preliminary data.</text>
</comment>
<keyword evidence="1" id="KW-0479">Metal-binding</keyword>